<evidence type="ECO:0000313" key="2">
    <source>
        <dbReference type="Proteomes" id="UP000033961"/>
    </source>
</evidence>
<evidence type="ECO:0000313" key="1">
    <source>
        <dbReference type="EMBL" id="AVQ12527.1"/>
    </source>
</evidence>
<keyword evidence="1" id="KW-0830">Ubiquinone</keyword>
<dbReference type="AlphaFoldDB" id="A0A2P1QUV1"/>
<dbReference type="Proteomes" id="UP000033961">
    <property type="component" value="Chromosome I"/>
</dbReference>
<organism evidence="1 2">
    <name type="scientific">Leptospira santarosai</name>
    <dbReference type="NCBI Taxonomy" id="28183"/>
    <lineage>
        <taxon>Bacteria</taxon>
        <taxon>Pseudomonadati</taxon>
        <taxon>Spirochaetota</taxon>
        <taxon>Spirochaetia</taxon>
        <taxon>Leptospirales</taxon>
        <taxon>Leptospiraceae</taxon>
        <taxon>Leptospira</taxon>
    </lineage>
</organism>
<sequence length="121" mass="13934">MINYWLVGASWGGQDDQSDKFLRRGHWFLGHLDEDKPNLAARRDQIKPKDRIAIKKMLGQGSSNIEILALGIVKEIDEDKKVYVDWLVEDLNRKVPSKGAYASIHGPFSSEEEWTRLVFHI</sequence>
<gene>
    <name evidence="1" type="ORF">XB16_2201</name>
</gene>
<name>A0A2P1QUV1_9LEPT</name>
<accession>A0A2P1QUV1</accession>
<proteinExistence type="predicted"/>
<reference evidence="1 2" key="1">
    <citation type="journal article" date="2015" name="Genome Announc.">
        <title>Draft Genome Sequences of Leptospira santarosai Strains U160, U164, and U233, Isolated from Asymptomatic Cattle.</title>
        <authorList>
            <person name="Kremer F.S."/>
            <person name="Eslabao M.R."/>
            <person name="Provisor M."/>
            <person name="Woloski R.D."/>
            <person name="Ramires O.V."/>
            <person name="Moreno L.Z."/>
            <person name="Moreno A.M."/>
            <person name="Hamond C."/>
            <person name="Lilenbaum W."/>
            <person name="Dellagostin O.A."/>
        </authorList>
    </citation>
    <scope>NUCLEOTIDE SEQUENCE [LARGE SCALE GENOMIC DNA]</scope>
    <source>
        <strain evidence="1 2">U160</strain>
    </source>
</reference>
<protein>
    <submittedName>
        <fullName evidence="1">NADH-ubiquinone oxidoreductase-G iron-sulfur binding region</fullName>
    </submittedName>
</protein>
<dbReference type="EMBL" id="CP027843">
    <property type="protein sequence ID" value="AVQ12527.1"/>
    <property type="molecule type" value="Genomic_DNA"/>
</dbReference>